<proteinExistence type="predicted"/>
<evidence type="ECO:0000313" key="4">
    <source>
        <dbReference type="Proteomes" id="UP000600449"/>
    </source>
</evidence>
<reference evidence="3 4" key="1">
    <citation type="journal article" date="2014" name="Int. J. Syst. Evol. Microbiol.">
        <title>Complete genome sequence of Corynebacterium casei LMG S-19264T (=DSM 44701T), isolated from a smear-ripened cheese.</title>
        <authorList>
            <consortium name="US DOE Joint Genome Institute (JGI-PGF)"/>
            <person name="Walter F."/>
            <person name="Albersmeier A."/>
            <person name="Kalinowski J."/>
            <person name="Ruckert C."/>
        </authorList>
    </citation>
    <scope>NUCLEOTIDE SEQUENCE [LARGE SCALE GENOMIC DNA]</scope>
    <source>
        <strain evidence="3 4">CGMCC 1.9161</strain>
    </source>
</reference>
<dbReference type="SUPFAM" id="SSF158791">
    <property type="entry name" value="MgtE N-terminal domain-like"/>
    <property type="match status" value="1"/>
</dbReference>
<name>A0A917V973_9HYPH</name>
<evidence type="ECO:0000256" key="1">
    <source>
        <dbReference type="SAM" id="MobiDB-lite"/>
    </source>
</evidence>
<organism evidence="3 4">
    <name type="scientific">Salinarimonas ramus</name>
    <dbReference type="NCBI Taxonomy" id="690164"/>
    <lineage>
        <taxon>Bacteria</taxon>
        <taxon>Pseudomonadati</taxon>
        <taxon>Pseudomonadota</taxon>
        <taxon>Alphaproteobacteria</taxon>
        <taxon>Hyphomicrobiales</taxon>
        <taxon>Salinarimonadaceae</taxon>
        <taxon>Salinarimonas</taxon>
    </lineage>
</organism>
<dbReference type="EMBL" id="BMMF01000016">
    <property type="protein sequence ID" value="GGK52233.1"/>
    <property type="molecule type" value="Genomic_DNA"/>
</dbReference>
<gene>
    <name evidence="3" type="ORF">GCM10011322_43980</name>
</gene>
<dbReference type="AlphaFoldDB" id="A0A917V973"/>
<dbReference type="Proteomes" id="UP000600449">
    <property type="component" value="Unassembled WGS sequence"/>
</dbReference>
<feature type="region of interest" description="Disordered" evidence="1">
    <location>
        <begin position="77"/>
        <end position="108"/>
    </location>
</feature>
<evidence type="ECO:0000313" key="3">
    <source>
        <dbReference type="EMBL" id="GGK52233.1"/>
    </source>
</evidence>
<comment type="caution">
    <text evidence="3">The sequence shown here is derived from an EMBL/GenBank/DDBJ whole genome shotgun (WGS) entry which is preliminary data.</text>
</comment>
<keyword evidence="2" id="KW-0472">Membrane</keyword>
<feature type="region of interest" description="Disordered" evidence="1">
    <location>
        <begin position="183"/>
        <end position="207"/>
    </location>
</feature>
<evidence type="ECO:0000256" key="2">
    <source>
        <dbReference type="SAM" id="Phobius"/>
    </source>
</evidence>
<keyword evidence="2" id="KW-1133">Transmembrane helix</keyword>
<keyword evidence="4" id="KW-1185">Reference proteome</keyword>
<feature type="transmembrane region" description="Helical" evidence="2">
    <location>
        <begin position="20"/>
        <end position="38"/>
    </location>
</feature>
<dbReference type="RefSeq" id="WP_188915430.1">
    <property type="nucleotide sequence ID" value="NZ_BMMF01000016.1"/>
</dbReference>
<sequence length="305" mass="31795">MDAREALRRIGETKLRLTDAVVIAAAALLLLKGVAFVAREPEPPASAMTEVPGPSVVTPEDTLPAFARVLAFARSDTPAPEVVTTGSAPDGEDEAGEGGEADAAAAAEAPPVDGLAPELLPNLRTPVSSSEAALRESMVEQRAALERRLRDLDMREELLAAAEARLEERLAIGATGGEAAAAGVQSASAMPGGGPAAPAQAAPQETPSEAMTRLVSMYEAMRPKDAARVFDRLALEVLVPIAVEMSPRRMAEVMAQMSPEAAERLTIALAMRARGMPLPGAAVPVTTQRTLPPTELQAIPLPQRN</sequence>
<keyword evidence="2" id="KW-0812">Transmembrane</keyword>
<feature type="compositionally biased region" description="Acidic residues" evidence="1">
    <location>
        <begin position="90"/>
        <end position="100"/>
    </location>
</feature>
<accession>A0A917V973</accession>
<protein>
    <recommendedName>
        <fullName evidence="5">Flagellar motility protein MotE, a chaperone for MotC folding</fullName>
    </recommendedName>
</protein>
<evidence type="ECO:0008006" key="5">
    <source>
        <dbReference type="Google" id="ProtNLM"/>
    </source>
</evidence>